<dbReference type="RefSeq" id="WP_193996218.1">
    <property type="nucleotide sequence ID" value="NZ_JADEXP010000416.1"/>
</dbReference>
<sequence length="48" mass="5320">MPYLFYLAYGEGQSATTATGVFSGLIVFVISCVIFGVFAYRSYPIDRQ</sequence>
<proteinExistence type="predicted"/>
<dbReference type="AlphaFoldDB" id="A0A928ZZL7"/>
<protein>
    <submittedName>
        <fullName evidence="2">Uncharacterized protein</fullName>
    </submittedName>
</protein>
<reference evidence="2" key="1">
    <citation type="submission" date="2020-10" db="EMBL/GenBank/DDBJ databases">
        <authorList>
            <person name="Castelo-Branco R."/>
            <person name="Eusebio N."/>
            <person name="Adriana R."/>
            <person name="Vieira A."/>
            <person name="Brugerolle De Fraissinette N."/>
            <person name="Rezende De Castro R."/>
            <person name="Schneider M.P."/>
            <person name="Vasconcelos V."/>
            <person name="Leao P.N."/>
        </authorList>
    </citation>
    <scope>NUCLEOTIDE SEQUENCE</scope>
    <source>
        <strain evidence="2">LEGE 11479</strain>
    </source>
</reference>
<feature type="transmembrane region" description="Helical" evidence="1">
    <location>
        <begin position="20"/>
        <end position="40"/>
    </location>
</feature>
<keyword evidence="1" id="KW-1133">Transmembrane helix</keyword>
<name>A0A928ZZL7_LEPEC</name>
<dbReference type="Proteomes" id="UP000615026">
    <property type="component" value="Unassembled WGS sequence"/>
</dbReference>
<evidence type="ECO:0000313" key="2">
    <source>
        <dbReference type="EMBL" id="MBE9070345.1"/>
    </source>
</evidence>
<comment type="caution">
    <text evidence="2">The sequence shown here is derived from an EMBL/GenBank/DDBJ whole genome shotgun (WGS) entry which is preliminary data.</text>
</comment>
<keyword evidence="1" id="KW-0812">Transmembrane</keyword>
<evidence type="ECO:0000256" key="1">
    <source>
        <dbReference type="SAM" id="Phobius"/>
    </source>
</evidence>
<keyword evidence="3" id="KW-1185">Reference proteome</keyword>
<gene>
    <name evidence="2" type="ORF">IQ260_27250</name>
</gene>
<keyword evidence="1" id="KW-0472">Membrane</keyword>
<organism evidence="2 3">
    <name type="scientific">Leptolyngbya cf. ectocarpi LEGE 11479</name>
    <dbReference type="NCBI Taxonomy" id="1828722"/>
    <lineage>
        <taxon>Bacteria</taxon>
        <taxon>Bacillati</taxon>
        <taxon>Cyanobacteriota</taxon>
        <taxon>Cyanophyceae</taxon>
        <taxon>Leptolyngbyales</taxon>
        <taxon>Leptolyngbyaceae</taxon>
        <taxon>Leptolyngbya group</taxon>
        <taxon>Leptolyngbya</taxon>
    </lineage>
</organism>
<accession>A0A928ZZL7</accession>
<dbReference type="EMBL" id="JADEXP010000416">
    <property type="protein sequence ID" value="MBE9070345.1"/>
    <property type="molecule type" value="Genomic_DNA"/>
</dbReference>
<evidence type="ECO:0000313" key="3">
    <source>
        <dbReference type="Proteomes" id="UP000615026"/>
    </source>
</evidence>